<dbReference type="Pfam" id="PF01753">
    <property type="entry name" value="zf-MYND"/>
    <property type="match status" value="1"/>
</dbReference>
<feature type="domain" description="MYND-type" evidence="6">
    <location>
        <begin position="32"/>
        <end position="73"/>
    </location>
</feature>
<sequence length="514" mass="55380">MSEAASDRAESPSTRDSKVDEAVVPGKSSKTCLSCGAIEEAGKKLLRCSGCQSACFCNPACQKAVWKQHKEQCTRCKMVDAYAASPLLAAMAFLPRMLSPVKMLRYEVYKRELRGRELHLYLRNPGPERDAQRFDMSGRIREGPSREQLHNMVQHDGYLEAIVVGTLYGFHYAVQQYNNRLKSEINASKGAQVACQGLLDYVILTNRKTKITEYGIAIGSTCPDYTLVYHIGDKVRQLQDPNNHVWIYFRTERADRLYIDVGSLSYGMGLMLNIIDYLPNGTPESEIRRLTPTLGAPGNVMDRADLATMERLQAGAVTHLRKMYLADRQRVPISSMPADEDPEGAIRGLLRHLRQAVTAGPPGPAAAVDTAAVMGMVAAAAVVTAAAVAVPPEVISAGSSTSGAGAKDSPSRIPGGSSGGAAPSCATGKRGTIAPAAVGGGPASGSGAATSKGRRIPFRDSSLDKHVKRAMVHFQCAFTNTYAVLDQDTYKRYPPSLDGARSFAPWVDVAALRL</sequence>
<keyword evidence="3" id="KW-0862">Zinc</keyword>
<dbReference type="InterPro" id="IPR002893">
    <property type="entry name" value="Znf_MYND"/>
</dbReference>
<evidence type="ECO:0000256" key="1">
    <source>
        <dbReference type="ARBA" id="ARBA00022723"/>
    </source>
</evidence>
<dbReference type="SUPFAM" id="SSF144232">
    <property type="entry name" value="HIT/MYND zinc finger-like"/>
    <property type="match status" value="1"/>
</dbReference>
<evidence type="ECO:0000256" key="2">
    <source>
        <dbReference type="ARBA" id="ARBA00022771"/>
    </source>
</evidence>
<keyword evidence="1" id="KW-0479">Metal-binding</keyword>
<evidence type="ECO:0000256" key="4">
    <source>
        <dbReference type="PROSITE-ProRule" id="PRU00134"/>
    </source>
</evidence>
<proteinExistence type="predicted"/>
<reference evidence="7 8" key="1">
    <citation type="journal article" date="2023" name="IScience">
        <title>Expanded male sex-determining region conserved during the evolution of homothallism in the green alga Volvox.</title>
        <authorList>
            <person name="Yamamoto K."/>
            <person name="Matsuzaki R."/>
            <person name="Mahakham W."/>
            <person name="Heman W."/>
            <person name="Sekimoto H."/>
            <person name="Kawachi M."/>
            <person name="Minakuchi Y."/>
            <person name="Toyoda A."/>
            <person name="Nozaki H."/>
        </authorList>
    </citation>
    <scope>NUCLEOTIDE SEQUENCE [LARGE SCALE GENOMIC DNA]</scope>
    <source>
        <strain evidence="7 8">NIES-4468</strain>
    </source>
</reference>
<keyword evidence="8" id="KW-1185">Reference proteome</keyword>
<dbReference type="PROSITE" id="PS01360">
    <property type="entry name" value="ZF_MYND_1"/>
    <property type="match status" value="1"/>
</dbReference>
<feature type="compositionally biased region" description="Low complexity" evidence="5">
    <location>
        <begin position="396"/>
        <end position="428"/>
    </location>
</feature>
<name>A0ABQ5SQL9_9CHLO</name>
<evidence type="ECO:0000313" key="8">
    <source>
        <dbReference type="Proteomes" id="UP001165090"/>
    </source>
</evidence>
<evidence type="ECO:0000256" key="3">
    <source>
        <dbReference type="ARBA" id="ARBA00022833"/>
    </source>
</evidence>
<evidence type="ECO:0000259" key="6">
    <source>
        <dbReference type="PROSITE" id="PS50865"/>
    </source>
</evidence>
<dbReference type="Proteomes" id="UP001165090">
    <property type="component" value="Unassembled WGS sequence"/>
</dbReference>
<dbReference type="Gene3D" id="6.10.140.2220">
    <property type="match status" value="1"/>
</dbReference>
<keyword evidence="2 4" id="KW-0863">Zinc-finger</keyword>
<accession>A0ABQ5SQL9</accession>
<evidence type="ECO:0000256" key="5">
    <source>
        <dbReference type="SAM" id="MobiDB-lite"/>
    </source>
</evidence>
<evidence type="ECO:0000313" key="7">
    <source>
        <dbReference type="EMBL" id="GLI71713.1"/>
    </source>
</evidence>
<feature type="region of interest" description="Disordered" evidence="5">
    <location>
        <begin position="396"/>
        <end position="457"/>
    </location>
</feature>
<organism evidence="7 8">
    <name type="scientific">Volvox africanus</name>
    <dbReference type="NCBI Taxonomy" id="51714"/>
    <lineage>
        <taxon>Eukaryota</taxon>
        <taxon>Viridiplantae</taxon>
        <taxon>Chlorophyta</taxon>
        <taxon>core chlorophytes</taxon>
        <taxon>Chlorophyceae</taxon>
        <taxon>CS clade</taxon>
        <taxon>Chlamydomonadales</taxon>
        <taxon>Volvocaceae</taxon>
        <taxon>Volvox</taxon>
    </lineage>
</organism>
<comment type="caution">
    <text evidence="7">The sequence shown here is derived from an EMBL/GenBank/DDBJ whole genome shotgun (WGS) entry which is preliminary data.</text>
</comment>
<protein>
    <recommendedName>
        <fullName evidence="6">MYND-type domain-containing protein</fullName>
    </recommendedName>
</protein>
<gene>
    <name evidence="7" type="ORF">VaNZ11_017011</name>
</gene>
<feature type="region of interest" description="Disordered" evidence="5">
    <location>
        <begin position="1"/>
        <end position="22"/>
    </location>
</feature>
<feature type="compositionally biased region" description="Basic and acidic residues" evidence="5">
    <location>
        <begin position="1"/>
        <end position="21"/>
    </location>
</feature>
<dbReference type="PROSITE" id="PS50865">
    <property type="entry name" value="ZF_MYND_2"/>
    <property type="match status" value="1"/>
</dbReference>
<dbReference type="EMBL" id="BSDZ01000119">
    <property type="protein sequence ID" value="GLI71713.1"/>
    <property type="molecule type" value="Genomic_DNA"/>
</dbReference>